<keyword evidence="1" id="KW-0732">Signal</keyword>
<dbReference type="EMBL" id="JBAMIC010000010">
    <property type="protein sequence ID" value="KAK7102617.1"/>
    <property type="molecule type" value="Genomic_DNA"/>
</dbReference>
<accession>A0AAN9GBZ0</accession>
<name>A0AAN9GBZ0_9CAEN</name>
<keyword evidence="4" id="KW-1185">Reference proteome</keyword>
<dbReference type="PROSITE" id="PS51406">
    <property type="entry name" value="FIBRINOGEN_C_2"/>
    <property type="match status" value="1"/>
</dbReference>
<organism evidence="3 4">
    <name type="scientific">Littorina saxatilis</name>
    <dbReference type="NCBI Taxonomy" id="31220"/>
    <lineage>
        <taxon>Eukaryota</taxon>
        <taxon>Metazoa</taxon>
        <taxon>Spiralia</taxon>
        <taxon>Lophotrochozoa</taxon>
        <taxon>Mollusca</taxon>
        <taxon>Gastropoda</taxon>
        <taxon>Caenogastropoda</taxon>
        <taxon>Littorinimorpha</taxon>
        <taxon>Littorinoidea</taxon>
        <taxon>Littorinidae</taxon>
        <taxon>Littorina</taxon>
    </lineage>
</organism>
<dbReference type="PANTHER" id="PTHR19143">
    <property type="entry name" value="FIBRINOGEN/TENASCIN/ANGIOPOEITIN"/>
    <property type="match status" value="1"/>
</dbReference>
<reference evidence="3 4" key="1">
    <citation type="submission" date="2024-02" db="EMBL/GenBank/DDBJ databases">
        <title>Chromosome-scale genome assembly of the rough periwinkle Littorina saxatilis.</title>
        <authorList>
            <person name="De Jode A."/>
            <person name="Faria R."/>
            <person name="Formenti G."/>
            <person name="Sims Y."/>
            <person name="Smith T.P."/>
            <person name="Tracey A."/>
            <person name="Wood J.M.D."/>
            <person name="Zagrodzka Z.B."/>
            <person name="Johannesson K."/>
            <person name="Butlin R.K."/>
            <person name="Leder E.H."/>
        </authorList>
    </citation>
    <scope>NUCLEOTIDE SEQUENCE [LARGE SCALE GENOMIC DNA]</scope>
    <source>
        <strain evidence="3">Snail1</strain>
        <tissue evidence="3">Muscle</tissue>
    </source>
</reference>
<comment type="caution">
    <text evidence="3">The sequence shown here is derived from an EMBL/GenBank/DDBJ whole genome shotgun (WGS) entry which is preliminary data.</text>
</comment>
<evidence type="ECO:0000313" key="3">
    <source>
        <dbReference type="EMBL" id="KAK7102617.1"/>
    </source>
</evidence>
<dbReference type="InterPro" id="IPR014716">
    <property type="entry name" value="Fibrinogen_a/b/g_C_1"/>
</dbReference>
<dbReference type="GO" id="GO:0005615">
    <property type="term" value="C:extracellular space"/>
    <property type="evidence" value="ECO:0007669"/>
    <property type="project" value="TreeGrafter"/>
</dbReference>
<dbReference type="InterPro" id="IPR002181">
    <property type="entry name" value="Fibrinogen_a/b/g_C_dom"/>
</dbReference>
<feature type="chain" id="PRO_5042955327" description="Fibrinogen C-terminal domain-containing protein" evidence="1">
    <location>
        <begin position="21"/>
        <end position="349"/>
    </location>
</feature>
<evidence type="ECO:0000313" key="4">
    <source>
        <dbReference type="Proteomes" id="UP001374579"/>
    </source>
</evidence>
<dbReference type="SUPFAM" id="SSF56496">
    <property type="entry name" value="Fibrinogen C-terminal domain-like"/>
    <property type="match status" value="1"/>
</dbReference>
<evidence type="ECO:0000256" key="1">
    <source>
        <dbReference type="SAM" id="SignalP"/>
    </source>
</evidence>
<sequence>MEVSAILLFVLFGLNHVKRGSTVQLHLYTTCPIPNTIGQEPDTVIGRSELQCVMLCSQSEHCLGVRVCGETGMVKCTMRNTSSPAQCLQPDRTPTHCRLVNRVSPCEKGGTPNGHGCLCPLPFAGKYCQRYMRDCSEGYDNGNEGAPEGMYLIQPMTSPAPFPVVCLFTWGGITKAVWRFVAGTSWAATTWSQAKQGIGYNRSAVPDYTRVFVGLDHLHQLLNQSSYQNVIQSSYGSDWDNMKAFYTDFHVGPEPSGYELSYGTFYSYDEFPALNGLKGQGPMLFAAPGGPDPYGCVAGGAPTGWYGGSHCAGHSVFADPPTWPSPDKGVQVVRMIQFSLVRKGPYIEN</sequence>
<dbReference type="Pfam" id="PF00147">
    <property type="entry name" value="Fibrinogen_C"/>
    <property type="match status" value="1"/>
</dbReference>
<dbReference type="InterPro" id="IPR036056">
    <property type="entry name" value="Fibrinogen-like_C"/>
</dbReference>
<proteinExistence type="predicted"/>
<feature type="signal peptide" evidence="1">
    <location>
        <begin position="1"/>
        <end position="20"/>
    </location>
</feature>
<dbReference type="Gene3D" id="3.90.215.10">
    <property type="entry name" value="Gamma Fibrinogen, chain A, domain 1"/>
    <property type="match status" value="1"/>
</dbReference>
<dbReference type="SMART" id="SM00186">
    <property type="entry name" value="FBG"/>
    <property type="match status" value="1"/>
</dbReference>
<feature type="domain" description="Fibrinogen C-terminal" evidence="2">
    <location>
        <begin position="126"/>
        <end position="315"/>
    </location>
</feature>
<protein>
    <recommendedName>
        <fullName evidence="2">Fibrinogen C-terminal domain-containing protein</fullName>
    </recommendedName>
</protein>
<dbReference type="Proteomes" id="UP001374579">
    <property type="component" value="Unassembled WGS sequence"/>
</dbReference>
<evidence type="ECO:0000259" key="2">
    <source>
        <dbReference type="PROSITE" id="PS51406"/>
    </source>
</evidence>
<gene>
    <name evidence="3" type="ORF">V1264_020810</name>
</gene>
<dbReference type="InterPro" id="IPR050373">
    <property type="entry name" value="Fibrinogen_C-term_domain"/>
</dbReference>
<dbReference type="AlphaFoldDB" id="A0AAN9GBZ0"/>